<dbReference type="EMBL" id="OX451737">
    <property type="protein sequence ID" value="CAI8598462.1"/>
    <property type="molecule type" value="Genomic_DNA"/>
</dbReference>
<proteinExistence type="predicted"/>
<evidence type="ECO:0000256" key="1">
    <source>
        <dbReference type="SAM" id="Phobius"/>
    </source>
</evidence>
<sequence length="212" mass="23881">MLGIGVKRDRVQHLWLFIFPVRCKIFNLSSSFEDQCHGLLLLISDFCRCDSSISAVCLASSSDSPLSTSLTSVKKKDEEKKTSQLTYRRYSAMVIGNPEMKKMMNVEDVESFEDDNGWRMLIEANAEANAEASRRIGCRDFLDIEKALKNENSRILIDKSAWYLAAGLVFAVGLGLEAAGLLFLIFYFHGYTGLQSVGKGFGNVYFVDWITW</sequence>
<evidence type="ECO:0000313" key="3">
    <source>
        <dbReference type="Proteomes" id="UP001157006"/>
    </source>
</evidence>
<keyword evidence="1" id="KW-1133">Transmembrane helix</keyword>
<keyword evidence="1" id="KW-0812">Transmembrane</keyword>
<keyword evidence="3" id="KW-1185">Reference proteome</keyword>
<organism evidence="2 3">
    <name type="scientific">Vicia faba</name>
    <name type="common">Broad bean</name>
    <name type="synonym">Faba vulgaris</name>
    <dbReference type="NCBI Taxonomy" id="3906"/>
    <lineage>
        <taxon>Eukaryota</taxon>
        <taxon>Viridiplantae</taxon>
        <taxon>Streptophyta</taxon>
        <taxon>Embryophyta</taxon>
        <taxon>Tracheophyta</taxon>
        <taxon>Spermatophyta</taxon>
        <taxon>Magnoliopsida</taxon>
        <taxon>eudicotyledons</taxon>
        <taxon>Gunneridae</taxon>
        <taxon>Pentapetalae</taxon>
        <taxon>rosids</taxon>
        <taxon>fabids</taxon>
        <taxon>Fabales</taxon>
        <taxon>Fabaceae</taxon>
        <taxon>Papilionoideae</taxon>
        <taxon>50 kb inversion clade</taxon>
        <taxon>NPAAA clade</taxon>
        <taxon>Hologalegina</taxon>
        <taxon>IRL clade</taxon>
        <taxon>Fabeae</taxon>
        <taxon>Vicia</taxon>
    </lineage>
</organism>
<protein>
    <submittedName>
        <fullName evidence="2">Uncharacterized protein</fullName>
    </submittedName>
</protein>
<reference evidence="2 3" key="1">
    <citation type="submission" date="2023-01" db="EMBL/GenBank/DDBJ databases">
        <authorList>
            <person name="Kreplak J."/>
        </authorList>
    </citation>
    <scope>NUCLEOTIDE SEQUENCE [LARGE SCALE GENOMIC DNA]</scope>
</reference>
<gene>
    <name evidence="2" type="ORF">VFH_II128720</name>
</gene>
<feature type="transmembrane region" description="Helical" evidence="1">
    <location>
        <begin position="161"/>
        <end position="188"/>
    </location>
</feature>
<dbReference type="Proteomes" id="UP001157006">
    <property type="component" value="Chromosome 2"/>
</dbReference>
<keyword evidence="1" id="KW-0472">Membrane</keyword>
<name>A0AAV0ZL05_VICFA</name>
<evidence type="ECO:0000313" key="2">
    <source>
        <dbReference type="EMBL" id="CAI8598462.1"/>
    </source>
</evidence>
<accession>A0AAV0ZL05</accession>
<dbReference type="AlphaFoldDB" id="A0AAV0ZL05"/>